<dbReference type="Pfam" id="PF04338">
    <property type="entry name" value="DUF481"/>
    <property type="match status" value="1"/>
</dbReference>
<dbReference type="Proteomes" id="UP000262073">
    <property type="component" value="Chromosome"/>
</dbReference>
<evidence type="ECO:0000256" key="1">
    <source>
        <dbReference type="SAM" id="SignalP"/>
    </source>
</evidence>
<feature type="chain" id="PRO_5016748589" evidence="1">
    <location>
        <begin position="22"/>
        <end position="248"/>
    </location>
</feature>
<dbReference type="RefSeq" id="WP_108567573.1">
    <property type="nucleotide sequence ID" value="NZ_CP031769.1"/>
</dbReference>
<dbReference type="InterPro" id="IPR007433">
    <property type="entry name" value="DUF481"/>
</dbReference>
<dbReference type="KEGG" id="salm:D0Y50_14545"/>
<sequence>MNKTVLAATVIGALFSGTAMAQTKQKPFTLEGGLGFIFTTGNTDTTSVNASLESHQELERWSNDYSISGLYKQESVENDLGEDEDRTSAQKFGGQAQANYKLANPDYRLFGFASYEDDRFSSYNYQSTLAAGWNQKLWQNDNTSLEYSIGPGYAFNETDDGESQNSFIVRASSAFQWLISDTAKFTQTISTEVGEENTKSAAESALTASISGNLSLKVSVSFAHNTDVDSDKEKLDTESAVTLVYNFL</sequence>
<evidence type="ECO:0000313" key="2">
    <source>
        <dbReference type="EMBL" id="AXR07461.1"/>
    </source>
</evidence>
<dbReference type="OrthoDB" id="5292716at2"/>
<proteinExistence type="predicted"/>
<name>A0A346NPK4_9ALTE</name>
<dbReference type="EMBL" id="CP031769">
    <property type="protein sequence ID" value="AXR07461.1"/>
    <property type="molecule type" value="Genomic_DNA"/>
</dbReference>
<organism evidence="2 3">
    <name type="scientific">Salinimonas sediminis</name>
    <dbReference type="NCBI Taxonomy" id="2303538"/>
    <lineage>
        <taxon>Bacteria</taxon>
        <taxon>Pseudomonadati</taxon>
        <taxon>Pseudomonadota</taxon>
        <taxon>Gammaproteobacteria</taxon>
        <taxon>Alteromonadales</taxon>
        <taxon>Alteromonadaceae</taxon>
        <taxon>Alteromonas/Salinimonas group</taxon>
        <taxon>Salinimonas</taxon>
    </lineage>
</organism>
<keyword evidence="1" id="KW-0732">Signal</keyword>
<dbReference type="AlphaFoldDB" id="A0A346NPK4"/>
<reference evidence="2 3" key="1">
    <citation type="submission" date="2018-08" db="EMBL/GenBank/DDBJ databases">
        <title>Salinimonas sediminis sp. nov., a piezophilic bacterium isolated from a deep-sea sediment sample from the New Britain Trench.</title>
        <authorList>
            <person name="Cao J."/>
        </authorList>
    </citation>
    <scope>NUCLEOTIDE SEQUENCE [LARGE SCALE GENOMIC DNA]</scope>
    <source>
        <strain evidence="2 3">N102</strain>
    </source>
</reference>
<evidence type="ECO:0000313" key="3">
    <source>
        <dbReference type="Proteomes" id="UP000262073"/>
    </source>
</evidence>
<protein>
    <submittedName>
        <fullName evidence="2">DUF481 domain-containing protein</fullName>
    </submittedName>
</protein>
<accession>A0A346NPK4</accession>
<keyword evidence="3" id="KW-1185">Reference proteome</keyword>
<gene>
    <name evidence="2" type="ORF">D0Y50_14545</name>
</gene>
<feature type="signal peptide" evidence="1">
    <location>
        <begin position="1"/>
        <end position="21"/>
    </location>
</feature>